<proteinExistence type="predicted"/>
<dbReference type="KEGG" id="taa:NMY3_00310"/>
<dbReference type="Proteomes" id="UP000058925">
    <property type="component" value="Chromosome"/>
</dbReference>
<dbReference type="OrthoDB" id="11215at2157"/>
<sequence>MNAREAAETISQSEYGLHCLLIYRDLDILREFYSNYVQKQIMDNEMIQIMPFYETENSVRETLSNNWSADLDLLKKEEKSLIIVDSLKGYLHHDNIESIWKNMEETVIYAEKIGKKGISVLGDAGAFLFKHKMQSLLDYESYLPVKFDINLKGICMYHQKDFNKISEDFQQKIVDSHAMTIMM</sequence>
<evidence type="ECO:0000259" key="1">
    <source>
        <dbReference type="Pfam" id="PF14417"/>
    </source>
</evidence>
<evidence type="ECO:0000313" key="2">
    <source>
        <dbReference type="EMBL" id="ALI34524.1"/>
    </source>
</evidence>
<keyword evidence="3" id="KW-1185">Reference proteome</keyword>
<gene>
    <name evidence="2" type="ORF">NMY3_00310</name>
</gene>
<dbReference type="EMBL" id="CP012850">
    <property type="protein sequence ID" value="ALI34524.1"/>
    <property type="molecule type" value="Genomic_DNA"/>
</dbReference>
<dbReference type="GeneID" id="60420495"/>
<accession>A0A654LT12</accession>
<dbReference type="AlphaFoldDB" id="A0A654LT12"/>
<dbReference type="RefSeq" id="WP_196817164.1">
    <property type="nucleotide sequence ID" value="NZ_CP012850.1"/>
</dbReference>
<dbReference type="Pfam" id="PF14417">
    <property type="entry name" value="MEDS"/>
    <property type="match status" value="1"/>
</dbReference>
<organism evidence="2 3">
    <name type="scientific">Candidatus Nitrosocosmicus oleophilus</name>
    <dbReference type="NCBI Taxonomy" id="1353260"/>
    <lineage>
        <taxon>Archaea</taxon>
        <taxon>Nitrososphaerota</taxon>
        <taxon>Nitrososphaeria</taxon>
        <taxon>Nitrososphaerales</taxon>
        <taxon>Nitrososphaeraceae</taxon>
        <taxon>Candidatus Nitrosocosmicus</taxon>
    </lineage>
</organism>
<dbReference type="InterPro" id="IPR025847">
    <property type="entry name" value="MEDS_domain"/>
</dbReference>
<reference evidence="3" key="1">
    <citation type="submission" date="2015-10" db="EMBL/GenBank/DDBJ databases">
        <title>Niche specialization of a soil ammonia-oxidizing archaeon, Candidatus Nitrosocosmicus oleophilus.</title>
        <authorList>
            <person name="Jung M.-Y."/>
            <person name="Rhee S.-K."/>
        </authorList>
    </citation>
    <scope>NUCLEOTIDE SEQUENCE [LARGE SCALE GENOMIC DNA]</scope>
    <source>
        <strain evidence="3">MY3</strain>
    </source>
</reference>
<protein>
    <recommendedName>
        <fullName evidence="1">MEDS domain-containing protein</fullName>
    </recommendedName>
</protein>
<feature type="domain" description="MEDS" evidence="1">
    <location>
        <begin position="18"/>
        <end position="177"/>
    </location>
</feature>
<evidence type="ECO:0000313" key="3">
    <source>
        <dbReference type="Proteomes" id="UP000058925"/>
    </source>
</evidence>
<name>A0A654LT12_9ARCH</name>